<dbReference type="EMBL" id="REGN01000015">
    <property type="protein sequence ID" value="RNA45155.1"/>
    <property type="molecule type" value="Genomic_DNA"/>
</dbReference>
<evidence type="ECO:0000256" key="1">
    <source>
        <dbReference type="SAM" id="Phobius"/>
    </source>
</evidence>
<protein>
    <submittedName>
        <fullName evidence="2">Uncharacterized protein</fullName>
    </submittedName>
</protein>
<keyword evidence="3" id="KW-1185">Reference proteome</keyword>
<feature type="transmembrane region" description="Helical" evidence="1">
    <location>
        <begin position="77"/>
        <end position="99"/>
    </location>
</feature>
<reference evidence="2 3" key="1">
    <citation type="journal article" date="2018" name="Sci. Rep.">
        <title>Genomic signatures of local adaptation to the degree of environmental predictability in rotifers.</title>
        <authorList>
            <person name="Franch-Gras L."/>
            <person name="Hahn C."/>
            <person name="Garcia-Roger E.M."/>
            <person name="Carmona M.J."/>
            <person name="Serra M."/>
            <person name="Gomez A."/>
        </authorList>
    </citation>
    <scope>NUCLEOTIDE SEQUENCE [LARGE SCALE GENOMIC DNA]</scope>
    <source>
        <strain evidence="2">HYR1</strain>
    </source>
</reference>
<gene>
    <name evidence="2" type="ORF">BpHYR1_047312</name>
</gene>
<evidence type="ECO:0000313" key="2">
    <source>
        <dbReference type="EMBL" id="RNA45155.1"/>
    </source>
</evidence>
<proteinExistence type="predicted"/>
<keyword evidence="1" id="KW-0472">Membrane</keyword>
<comment type="caution">
    <text evidence="2">The sequence shown here is derived from an EMBL/GenBank/DDBJ whole genome shotgun (WGS) entry which is preliminary data.</text>
</comment>
<accession>A0A3M7TB64</accession>
<keyword evidence="1" id="KW-0812">Transmembrane</keyword>
<organism evidence="2 3">
    <name type="scientific">Brachionus plicatilis</name>
    <name type="common">Marine rotifer</name>
    <name type="synonym">Brachionus muelleri</name>
    <dbReference type="NCBI Taxonomy" id="10195"/>
    <lineage>
        <taxon>Eukaryota</taxon>
        <taxon>Metazoa</taxon>
        <taxon>Spiralia</taxon>
        <taxon>Gnathifera</taxon>
        <taxon>Rotifera</taxon>
        <taxon>Eurotatoria</taxon>
        <taxon>Monogononta</taxon>
        <taxon>Pseudotrocha</taxon>
        <taxon>Ploima</taxon>
        <taxon>Brachionidae</taxon>
        <taxon>Brachionus</taxon>
    </lineage>
</organism>
<keyword evidence="1" id="KW-1133">Transmembrane helix</keyword>
<name>A0A3M7TB64_BRAPC</name>
<dbReference type="Proteomes" id="UP000276133">
    <property type="component" value="Unassembled WGS sequence"/>
</dbReference>
<sequence>MESCPSGMDGVRSLAKSGLTGDAGAALYRLLANLLIRQAQFDHLLELQVADLRRWQHQFAAFARRLLIVFEQFAKRLLVLFFLVFFSLAIRALGLKVFFAHNRFDLKVTFVEELILSVIETGEGLFFERNFLVVLDISSFSAEAAADLDAGGLELAPLLQSGEASGLLELALAGLALRLLALGVGEAGARLRQHLELVLVH</sequence>
<evidence type="ECO:0000313" key="3">
    <source>
        <dbReference type="Proteomes" id="UP000276133"/>
    </source>
</evidence>
<feature type="non-terminal residue" evidence="2">
    <location>
        <position position="201"/>
    </location>
</feature>
<dbReference type="AlphaFoldDB" id="A0A3M7TB64"/>